<evidence type="ECO:0000256" key="3">
    <source>
        <dbReference type="ARBA" id="ARBA00023163"/>
    </source>
</evidence>
<dbReference type="EMBL" id="JBHSLF010000050">
    <property type="protein sequence ID" value="MFC5345550.1"/>
    <property type="molecule type" value="Genomic_DNA"/>
</dbReference>
<keyword evidence="3" id="KW-0804">Transcription</keyword>
<proteinExistence type="predicted"/>
<dbReference type="PANTHER" id="PTHR47894:SF1">
    <property type="entry name" value="HTH-TYPE TRANSCRIPTIONAL REGULATOR VQSM"/>
    <property type="match status" value="1"/>
</dbReference>
<comment type="caution">
    <text evidence="5">The sequence shown here is derived from an EMBL/GenBank/DDBJ whole genome shotgun (WGS) entry which is preliminary data.</text>
</comment>
<dbReference type="Pfam" id="PF12833">
    <property type="entry name" value="HTH_18"/>
    <property type="match status" value="1"/>
</dbReference>
<accession>A0ABW0FUW4</accession>
<keyword evidence="6" id="KW-1185">Reference proteome</keyword>
<evidence type="ECO:0000256" key="2">
    <source>
        <dbReference type="ARBA" id="ARBA00023125"/>
    </source>
</evidence>
<organism evidence="5 6">
    <name type="scientific">Brevundimonas staleyi</name>
    <dbReference type="NCBI Taxonomy" id="74326"/>
    <lineage>
        <taxon>Bacteria</taxon>
        <taxon>Pseudomonadati</taxon>
        <taxon>Pseudomonadota</taxon>
        <taxon>Alphaproteobacteria</taxon>
        <taxon>Caulobacterales</taxon>
        <taxon>Caulobacteraceae</taxon>
        <taxon>Brevundimonas</taxon>
    </lineage>
</organism>
<dbReference type="SUPFAM" id="SSF46689">
    <property type="entry name" value="Homeodomain-like"/>
    <property type="match status" value="1"/>
</dbReference>
<dbReference type="InterPro" id="IPR009057">
    <property type="entry name" value="Homeodomain-like_sf"/>
</dbReference>
<evidence type="ECO:0000313" key="5">
    <source>
        <dbReference type="EMBL" id="MFC5345550.1"/>
    </source>
</evidence>
<dbReference type="PROSITE" id="PS01124">
    <property type="entry name" value="HTH_ARAC_FAMILY_2"/>
    <property type="match status" value="1"/>
</dbReference>
<dbReference type="Gene3D" id="1.10.10.60">
    <property type="entry name" value="Homeodomain-like"/>
    <property type="match status" value="1"/>
</dbReference>
<reference evidence="6" key="1">
    <citation type="journal article" date="2019" name="Int. J. Syst. Evol. Microbiol.">
        <title>The Global Catalogue of Microorganisms (GCM) 10K type strain sequencing project: providing services to taxonomists for standard genome sequencing and annotation.</title>
        <authorList>
            <consortium name="The Broad Institute Genomics Platform"/>
            <consortium name="The Broad Institute Genome Sequencing Center for Infectious Disease"/>
            <person name="Wu L."/>
            <person name="Ma J."/>
        </authorList>
    </citation>
    <scope>NUCLEOTIDE SEQUENCE [LARGE SCALE GENOMIC DNA]</scope>
    <source>
        <strain evidence="6">JCM 12125</strain>
    </source>
</reference>
<dbReference type="InterPro" id="IPR018060">
    <property type="entry name" value="HTH_AraC"/>
</dbReference>
<dbReference type="SMART" id="SM00342">
    <property type="entry name" value="HTH_ARAC"/>
    <property type="match status" value="1"/>
</dbReference>
<name>A0ABW0FUW4_9CAUL</name>
<evidence type="ECO:0000256" key="1">
    <source>
        <dbReference type="ARBA" id="ARBA00023015"/>
    </source>
</evidence>
<dbReference type="Proteomes" id="UP001596152">
    <property type="component" value="Unassembled WGS sequence"/>
</dbReference>
<sequence>MAAALVDPVRLTVESGDVAPLWRFANAPDLAAPTGPLPLVEHFRLLQRLSLKAGDETCHLSLRPLAIGTTDFVVETLADAGDVHEAMKRIARAYNVVHGGHFNRVEHRRHSLVYVIDDRDFPYAFPANSPAAYATMEGVLIFLHAMLSLAAGRNLSSKLKTVRTRRPRRTAFDGFLSFWTTTVKTGGSVYLLEYDLDTAEMPVALAQSKGRAVDVYAAVEAMILEREQAADTTDFIGRVADVIAAGIDDQAEVALRLGVSVATLRRRLTEAGTGFRQLRAQGLNDRARQMLAAHRHPSDVAETLGFSDSRSFARAFKAWNGVTPARWRPAVSEYVLKD</sequence>
<dbReference type="InterPro" id="IPR032687">
    <property type="entry name" value="AraC-type_N"/>
</dbReference>
<keyword evidence="1" id="KW-0805">Transcription regulation</keyword>
<evidence type="ECO:0000313" key="6">
    <source>
        <dbReference type="Proteomes" id="UP001596152"/>
    </source>
</evidence>
<protein>
    <submittedName>
        <fullName evidence="5">Helix-turn-helix transcriptional regulator</fullName>
    </submittedName>
</protein>
<gene>
    <name evidence="5" type="ORF">ACFPIE_16665</name>
</gene>
<keyword evidence="2" id="KW-0238">DNA-binding</keyword>
<dbReference type="PANTHER" id="PTHR47894">
    <property type="entry name" value="HTH-TYPE TRANSCRIPTIONAL REGULATOR GADX"/>
    <property type="match status" value="1"/>
</dbReference>
<dbReference type="RefSeq" id="WP_374036539.1">
    <property type="nucleotide sequence ID" value="NZ_CP169082.1"/>
</dbReference>
<evidence type="ECO:0000259" key="4">
    <source>
        <dbReference type="PROSITE" id="PS01124"/>
    </source>
</evidence>
<dbReference type="Pfam" id="PF12625">
    <property type="entry name" value="Arabinose_bd"/>
    <property type="match status" value="1"/>
</dbReference>
<feature type="domain" description="HTH araC/xylS-type" evidence="4">
    <location>
        <begin position="252"/>
        <end position="330"/>
    </location>
</feature>